<accession>A0A4Z1EHG9</accession>
<evidence type="ECO:0000313" key="2">
    <source>
        <dbReference type="Proteomes" id="UP000297777"/>
    </source>
</evidence>
<gene>
    <name evidence="1" type="ORF">BTUL_0100g00230</name>
</gene>
<name>A0A4Z1EHG9_9HELO</name>
<comment type="caution">
    <text evidence="1">The sequence shown here is derived from an EMBL/GenBank/DDBJ whole genome shotgun (WGS) entry which is preliminary data.</text>
</comment>
<dbReference type="AlphaFoldDB" id="A0A4Z1EHG9"/>
<dbReference type="Proteomes" id="UP000297777">
    <property type="component" value="Unassembled WGS sequence"/>
</dbReference>
<organism evidence="1 2">
    <name type="scientific">Botrytis tulipae</name>
    <dbReference type="NCBI Taxonomy" id="87230"/>
    <lineage>
        <taxon>Eukaryota</taxon>
        <taxon>Fungi</taxon>
        <taxon>Dikarya</taxon>
        <taxon>Ascomycota</taxon>
        <taxon>Pezizomycotina</taxon>
        <taxon>Leotiomycetes</taxon>
        <taxon>Helotiales</taxon>
        <taxon>Sclerotiniaceae</taxon>
        <taxon>Botrytis</taxon>
    </lineage>
</organism>
<evidence type="ECO:0000313" key="1">
    <source>
        <dbReference type="EMBL" id="TGO11845.1"/>
    </source>
</evidence>
<reference evidence="1 2" key="1">
    <citation type="submission" date="2017-12" db="EMBL/GenBank/DDBJ databases">
        <title>Comparative genomics of Botrytis spp.</title>
        <authorList>
            <person name="Valero-Jimenez C.A."/>
            <person name="Tapia P."/>
            <person name="Veloso J."/>
            <person name="Silva-Moreno E."/>
            <person name="Staats M."/>
            <person name="Valdes J.H."/>
            <person name="Van Kan J.A.L."/>
        </authorList>
    </citation>
    <scope>NUCLEOTIDE SEQUENCE [LARGE SCALE GENOMIC DNA]</scope>
    <source>
        <strain evidence="1 2">Bt9001</strain>
    </source>
</reference>
<proteinExistence type="predicted"/>
<dbReference type="EMBL" id="PQXH01000100">
    <property type="protein sequence ID" value="TGO11845.1"/>
    <property type="molecule type" value="Genomic_DNA"/>
</dbReference>
<protein>
    <submittedName>
        <fullName evidence="1">Uncharacterized protein</fullName>
    </submittedName>
</protein>
<sequence>MIKITEAREVSLSGRIMGGGMLKQRKIWDRHYEMGSGRVDEPQEVMWEAMVRDEDFMRDGLGLRLCDYARKLLRKCIDDCGLLYVKFAPHSNGSQSWRFESLLRLDLDRHRDLDHHKEPELRRNNTTSGYWK</sequence>
<keyword evidence="2" id="KW-1185">Reference proteome</keyword>